<protein>
    <submittedName>
        <fullName evidence="4">Ankyrin repeat protein 2</fullName>
    </submittedName>
</protein>
<keyword evidence="1" id="KW-0040">ANK repeat</keyword>
<dbReference type="GO" id="GO:0008270">
    <property type="term" value="F:zinc ion binding"/>
    <property type="evidence" value="ECO:0007669"/>
    <property type="project" value="UniProtKB-KW"/>
</dbReference>
<accession>A0A4Z1TAX3</accession>
<dbReference type="PROSITE" id="PS50297">
    <property type="entry name" value="ANK_REP_REGION"/>
    <property type="match status" value="1"/>
</dbReference>
<keyword evidence="2" id="KW-0862">Zinc</keyword>
<dbReference type="PROSITE" id="PS50088">
    <property type="entry name" value="ANK_REPEAT"/>
    <property type="match status" value="1"/>
</dbReference>
<evidence type="ECO:0000259" key="3">
    <source>
        <dbReference type="PROSITE" id="PS50089"/>
    </source>
</evidence>
<dbReference type="InterPro" id="IPR036770">
    <property type="entry name" value="Ankyrin_rpt-contain_sf"/>
</dbReference>
<dbReference type="AlphaFoldDB" id="A0A4Z1TAX3"/>
<keyword evidence="5" id="KW-1185">Reference proteome</keyword>
<comment type="caution">
    <text evidence="4">The sequence shown here is derived from an EMBL/GenBank/DDBJ whole genome shotgun (WGS) entry which is preliminary data.</text>
</comment>
<dbReference type="SMART" id="SM00248">
    <property type="entry name" value="ANK"/>
    <property type="match status" value="6"/>
</dbReference>
<evidence type="ECO:0000256" key="2">
    <source>
        <dbReference type="PROSITE-ProRule" id="PRU00175"/>
    </source>
</evidence>
<dbReference type="VEuPathDB" id="GiardiaDB:GMRT_13089"/>
<name>A0A4Z1TAX3_GIAMU</name>
<dbReference type="OrthoDB" id="194358at2759"/>
<dbReference type="PANTHER" id="PTHR24120">
    <property type="entry name" value="GH07239P"/>
    <property type="match status" value="1"/>
</dbReference>
<dbReference type="EMBL" id="VDLU01000001">
    <property type="protein sequence ID" value="TNJ30387.1"/>
    <property type="molecule type" value="Genomic_DNA"/>
</dbReference>
<dbReference type="SUPFAM" id="SSF48403">
    <property type="entry name" value="Ankyrin repeat"/>
    <property type="match status" value="1"/>
</dbReference>
<dbReference type="Proteomes" id="UP000315496">
    <property type="component" value="Chromosome 1"/>
</dbReference>
<feature type="repeat" description="ANK" evidence="1">
    <location>
        <begin position="130"/>
        <end position="162"/>
    </location>
</feature>
<dbReference type="InterPro" id="IPR002110">
    <property type="entry name" value="Ankyrin_rpt"/>
</dbReference>
<evidence type="ECO:0000313" key="5">
    <source>
        <dbReference type="Proteomes" id="UP000315496"/>
    </source>
</evidence>
<dbReference type="Pfam" id="PF12796">
    <property type="entry name" value="Ank_2"/>
    <property type="match status" value="2"/>
</dbReference>
<dbReference type="Gene3D" id="3.30.40.10">
    <property type="entry name" value="Zinc/RING finger domain, C3HC4 (zinc finger)"/>
    <property type="match status" value="1"/>
</dbReference>
<dbReference type="InterPro" id="IPR013083">
    <property type="entry name" value="Znf_RING/FYVE/PHD"/>
</dbReference>
<dbReference type="InterPro" id="IPR001841">
    <property type="entry name" value="Znf_RING"/>
</dbReference>
<feature type="domain" description="RING-type" evidence="3">
    <location>
        <begin position="330"/>
        <end position="366"/>
    </location>
</feature>
<proteinExistence type="predicted"/>
<gene>
    <name evidence="4" type="ORF">GMRT_13089</name>
</gene>
<dbReference type="Gene3D" id="1.25.40.20">
    <property type="entry name" value="Ankyrin repeat-containing domain"/>
    <property type="match status" value="1"/>
</dbReference>
<organism evidence="4 5">
    <name type="scientific">Giardia muris</name>
    <dbReference type="NCBI Taxonomy" id="5742"/>
    <lineage>
        <taxon>Eukaryota</taxon>
        <taxon>Metamonada</taxon>
        <taxon>Diplomonadida</taxon>
        <taxon>Hexamitidae</taxon>
        <taxon>Giardiinae</taxon>
        <taxon>Giardia</taxon>
    </lineage>
</organism>
<sequence>MSSRITTSQEWFKAVRCSKYSLIKQNLDDFRGAKCNMEWTALMWAAKFGDLKMVELLVNAEHSIQNSNGETALMIASRFRNKSVALTLAKYEAGKQDKLRWTALMWTAVMGLTEVARVLIDAEAGLQDKDGQTALMLSVEKGNYDVSMLLLQRESKIQMNNGMTALMKAALTGNAKIVSLLVHFELGLKDTTGKTALMHAAQRGNVWLFDLLTEEASMLDNDRKTAFVLAREAGLENHNLIHLLLTKRYLDDQRRNSWFFVYCMDQELEYLRLMFSETSTIQSLGWFREAMFSLLFDDLDITTESLVAEKVSDCLASIKEMEDDVDTQPCSICLDYICEVVFLPCRHCIACLNCTEVLKKRCPYCRLSVEDMVLVDYNFDRWAPVAAM</sequence>
<dbReference type="PROSITE" id="PS50089">
    <property type="entry name" value="ZF_RING_2"/>
    <property type="match status" value="1"/>
</dbReference>
<dbReference type="SUPFAM" id="SSF57850">
    <property type="entry name" value="RING/U-box"/>
    <property type="match status" value="1"/>
</dbReference>
<keyword evidence="2" id="KW-0479">Metal-binding</keyword>
<keyword evidence="2" id="KW-0863">Zinc-finger</keyword>
<reference evidence="4 5" key="1">
    <citation type="submission" date="2019-05" db="EMBL/GenBank/DDBJ databases">
        <title>The compact genome of Giardia muris reveals important steps in the evolution of intestinal protozoan parasites.</title>
        <authorList>
            <person name="Xu F."/>
            <person name="Jimenez-Gonzalez A."/>
            <person name="Einarsson E."/>
            <person name="Astvaldsson A."/>
            <person name="Peirasmaki D."/>
            <person name="Eckmann L."/>
            <person name="Andersson J.O."/>
            <person name="Svard S.G."/>
            <person name="Jerlstrom-Hultqvist J."/>
        </authorList>
    </citation>
    <scope>NUCLEOTIDE SEQUENCE [LARGE SCALE GENOMIC DNA]</scope>
    <source>
        <strain evidence="4 5">Roberts-Thomson</strain>
    </source>
</reference>
<dbReference type="PANTHER" id="PTHR24120:SF4">
    <property type="entry name" value="GH07239P"/>
    <property type="match status" value="1"/>
</dbReference>
<dbReference type="Pfam" id="PF13920">
    <property type="entry name" value="zf-C3HC4_3"/>
    <property type="match status" value="1"/>
</dbReference>
<evidence type="ECO:0000313" key="4">
    <source>
        <dbReference type="EMBL" id="TNJ30387.1"/>
    </source>
</evidence>
<evidence type="ECO:0000256" key="1">
    <source>
        <dbReference type="PROSITE-ProRule" id="PRU00023"/>
    </source>
</evidence>